<feature type="domain" description="Resolvase/invertase-type recombinase catalytic" evidence="7">
    <location>
        <begin position="57"/>
        <end position="197"/>
    </location>
</feature>
<dbReference type="FunFam" id="3.40.50.1390:FF:000002">
    <property type="entry name" value="ORF1 in transposon ISC1904"/>
    <property type="match status" value="1"/>
</dbReference>
<dbReference type="SMART" id="SM00857">
    <property type="entry name" value="Resolvase"/>
    <property type="match status" value="1"/>
</dbReference>
<dbReference type="Pfam" id="PF13411">
    <property type="entry name" value="MerR_1"/>
    <property type="match status" value="1"/>
</dbReference>
<evidence type="ECO:0000313" key="9">
    <source>
        <dbReference type="Proteomes" id="UP000811545"/>
    </source>
</evidence>
<feature type="domain" description="HTH merR-type" evidence="6">
    <location>
        <begin position="22"/>
        <end position="52"/>
    </location>
</feature>
<dbReference type="InterPro" id="IPR036162">
    <property type="entry name" value="Resolvase-like_N_sf"/>
</dbReference>
<dbReference type="SUPFAM" id="SSF46955">
    <property type="entry name" value="Putative DNA-binding domain"/>
    <property type="match status" value="1"/>
</dbReference>
<evidence type="ECO:0000259" key="6">
    <source>
        <dbReference type="PROSITE" id="PS50937"/>
    </source>
</evidence>
<gene>
    <name evidence="8" type="ORF">DDT42_01556</name>
</gene>
<evidence type="ECO:0008006" key="10">
    <source>
        <dbReference type="Google" id="ProtNLM"/>
    </source>
</evidence>
<feature type="active site" description="O-(5'-phospho-DNA)-serine intermediate" evidence="4 5">
    <location>
        <position position="65"/>
    </location>
</feature>
<dbReference type="GO" id="GO:0015074">
    <property type="term" value="P:DNA integration"/>
    <property type="evidence" value="ECO:0007669"/>
    <property type="project" value="UniProtKB-KW"/>
</dbReference>
<dbReference type="PROSITE" id="PS00397">
    <property type="entry name" value="RECOMBINASES_1"/>
    <property type="match status" value="1"/>
</dbReference>
<dbReference type="Gene3D" id="1.10.1660.10">
    <property type="match status" value="1"/>
</dbReference>
<protein>
    <recommendedName>
        <fullName evidence="10">IS607 family transposase</fullName>
    </recommendedName>
</protein>
<dbReference type="SUPFAM" id="SSF53041">
    <property type="entry name" value="Resolvase-like"/>
    <property type="match status" value="1"/>
</dbReference>
<reference evidence="8 9" key="1">
    <citation type="journal article" date="2021" name="bioRxiv">
        <title>Unique metabolic strategies in Hadean analogues reveal hints for primordial physiology.</title>
        <authorList>
            <person name="Nobu M.K."/>
            <person name="Nakai R."/>
            <person name="Tamazawa S."/>
            <person name="Mori H."/>
            <person name="Toyoda A."/>
            <person name="Ijiri A."/>
            <person name="Suzuki S."/>
            <person name="Kurokawa K."/>
            <person name="Kamagata Y."/>
            <person name="Tamaki H."/>
        </authorList>
    </citation>
    <scope>NUCLEOTIDE SEQUENCE [LARGE SCALE GENOMIC DNA]</scope>
    <source>
        <strain evidence="8">BS525</strain>
    </source>
</reference>
<evidence type="ECO:0000256" key="5">
    <source>
        <dbReference type="PROSITE-ProRule" id="PRU10137"/>
    </source>
</evidence>
<dbReference type="PANTHER" id="PTHR36172">
    <property type="match status" value="1"/>
</dbReference>
<evidence type="ECO:0000256" key="4">
    <source>
        <dbReference type="PIRSR" id="PIRSR606118-50"/>
    </source>
</evidence>
<dbReference type="InterPro" id="IPR051491">
    <property type="entry name" value="Recombinase/Transposase-rel"/>
</dbReference>
<dbReference type="PROSITE" id="PS51736">
    <property type="entry name" value="RECOMBINASES_3"/>
    <property type="match status" value="1"/>
</dbReference>
<evidence type="ECO:0000256" key="2">
    <source>
        <dbReference type="ARBA" id="ARBA00023125"/>
    </source>
</evidence>
<dbReference type="InterPro" id="IPR009061">
    <property type="entry name" value="DNA-bd_dom_put_sf"/>
</dbReference>
<organism evidence="8 9">
    <name type="scientific">Psychracetigena formicireducens</name>
    <dbReference type="NCBI Taxonomy" id="2986056"/>
    <lineage>
        <taxon>Bacteria</taxon>
        <taxon>Bacillati</taxon>
        <taxon>Candidatus Lithacetigenota</taxon>
        <taxon>Candidatus Psychracetigena</taxon>
    </lineage>
</organism>
<evidence type="ECO:0000313" key="8">
    <source>
        <dbReference type="EMBL" id="MBT9145681.1"/>
    </source>
</evidence>
<comment type="caution">
    <text evidence="8">The sequence shown here is derived from an EMBL/GenBank/DDBJ whole genome shotgun (WGS) entry which is preliminary data.</text>
</comment>
<evidence type="ECO:0000256" key="3">
    <source>
        <dbReference type="ARBA" id="ARBA00023172"/>
    </source>
</evidence>
<dbReference type="InterPro" id="IPR048046">
    <property type="entry name" value="Transpos_IS607"/>
</dbReference>
<dbReference type="NCBIfam" id="NF033518">
    <property type="entry name" value="transpos_IS607"/>
    <property type="match status" value="1"/>
</dbReference>
<sequence length="197" mass="23305">MLLRISDIETKYRITHNSLKEWEKKRLLTSYKTPGGHRRYLESDIQKLLEMNNILPKVAFYARVSTRKQEENLNRQVERLRQYCTEKGYKETIEFIEIASGLNDKRRQFHKMIDSVIRKEINLIVVEYKDRLSRFGLRLIYHFFEGLGCKIEVIEAKSSKDENKELVDDMLALITSFSARLYGKPAGGKKLKEELEI</sequence>
<dbReference type="AlphaFoldDB" id="A0A9E2BHI2"/>
<dbReference type="GO" id="GO:0000150">
    <property type="term" value="F:DNA strand exchange activity"/>
    <property type="evidence" value="ECO:0007669"/>
    <property type="project" value="InterPro"/>
</dbReference>
<dbReference type="CDD" id="cd03769">
    <property type="entry name" value="SR_IS607_transposase_like"/>
    <property type="match status" value="1"/>
</dbReference>
<accession>A0A9E2BHI2</accession>
<dbReference type="PROSITE" id="PS50937">
    <property type="entry name" value="HTH_MERR_2"/>
    <property type="match status" value="1"/>
</dbReference>
<keyword evidence="2" id="KW-0238">DNA-binding</keyword>
<dbReference type="GO" id="GO:0003677">
    <property type="term" value="F:DNA binding"/>
    <property type="evidence" value="ECO:0007669"/>
    <property type="project" value="UniProtKB-KW"/>
</dbReference>
<dbReference type="GO" id="GO:0006355">
    <property type="term" value="P:regulation of DNA-templated transcription"/>
    <property type="evidence" value="ECO:0007669"/>
    <property type="project" value="InterPro"/>
</dbReference>
<dbReference type="InterPro" id="IPR000551">
    <property type="entry name" value="MerR-type_HTH_dom"/>
</dbReference>
<name>A0A9E2BHI2_PSYF1</name>
<evidence type="ECO:0000256" key="1">
    <source>
        <dbReference type="ARBA" id="ARBA00022908"/>
    </source>
</evidence>
<dbReference type="PANTHER" id="PTHR36172:SF1">
    <property type="entry name" value="RESOLVASE-RELATED"/>
    <property type="match status" value="1"/>
</dbReference>
<dbReference type="Gene3D" id="3.40.50.1390">
    <property type="entry name" value="Resolvase, N-terminal catalytic domain"/>
    <property type="match status" value="1"/>
</dbReference>
<dbReference type="Pfam" id="PF00239">
    <property type="entry name" value="Resolvase"/>
    <property type="match status" value="1"/>
</dbReference>
<proteinExistence type="predicted"/>
<dbReference type="Proteomes" id="UP000811545">
    <property type="component" value="Unassembled WGS sequence"/>
</dbReference>
<dbReference type="Gene3D" id="1.10.287.2170">
    <property type="match status" value="1"/>
</dbReference>
<keyword evidence="1" id="KW-0229">DNA integration</keyword>
<dbReference type="EMBL" id="QLTW01000144">
    <property type="protein sequence ID" value="MBT9145681.1"/>
    <property type="molecule type" value="Genomic_DNA"/>
</dbReference>
<dbReference type="InterPro" id="IPR006118">
    <property type="entry name" value="Recombinase_CS"/>
</dbReference>
<keyword evidence="3" id="KW-0233">DNA recombination</keyword>
<evidence type="ECO:0000259" key="7">
    <source>
        <dbReference type="PROSITE" id="PS51736"/>
    </source>
</evidence>
<dbReference type="InterPro" id="IPR006119">
    <property type="entry name" value="Resolv_N"/>
</dbReference>
<dbReference type="InterPro" id="IPR041718">
    <property type="entry name" value="IS607_transposase-like"/>
</dbReference>